<dbReference type="InterPro" id="IPR049304">
    <property type="entry name" value="Gly_rich_dom"/>
</dbReference>
<organism evidence="3 4">
    <name type="scientific">Kluyvera genomosp. 2</name>
    <dbReference type="NCBI Taxonomy" id="2774054"/>
    <lineage>
        <taxon>Bacteria</taxon>
        <taxon>Pseudomonadati</taxon>
        <taxon>Pseudomonadota</taxon>
        <taxon>Gammaproteobacteria</taxon>
        <taxon>Enterobacterales</taxon>
        <taxon>Enterobacteriaceae</taxon>
        <taxon>Kluyvera</taxon>
    </lineage>
</organism>
<protein>
    <recommendedName>
        <fullName evidence="2">Glycine-rich domain-containing protein</fullName>
    </recommendedName>
</protein>
<evidence type="ECO:0000259" key="2">
    <source>
        <dbReference type="Pfam" id="PF21722"/>
    </source>
</evidence>
<keyword evidence="4" id="KW-1185">Reference proteome</keyword>
<feature type="region of interest" description="Disordered" evidence="1">
    <location>
        <begin position="254"/>
        <end position="279"/>
    </location>
</feature>
<dbReference type="RefSeq" id="WP_106930676.1">
    <property type="nucleotide sequence ID" value="NZ_CABMMU010000030.1"/>
</dbReference>
<accession>A0A2T2XW01</accession>
<dbReference type="AlphaFoldDB" id="A0A2T2XW01"/>
<gene>
    <name evidence="3" type="ORF">C8256_22940</name>
</gene>
<feature type="compositionally biased region" description="Gly residues" evidence="1">
    <location>
        <begin position="264"/>
        <end position="279"/>
    </location>
</feature>
<dbReference type="Proteomes" id="UP000240892">
    <property type="component" value="Unassembled WGS sequence"/>
</dbReference>
<dbReference type="Pfam" id="PF21722">
    <property type="entry name" value="Gly_rich_2"/>
    <property type="match status" value="1"/>
</dbReference>
<evidence type="ECO:0000256" key="1">
    <source>
        <dbReference type="SAM" id="MobiDB-lite"/>
    </source>
</evidence>
<proteinExistence type="predicted"/>
<evidence type="ECO:0000313" key="3">
    <source>
        <dbReference type="EMBL" id="PSR44469.1"/>
    </source>
</evidence>
<dbReference type="EMBL" id="PYHO01000030">
    <property type="protein sequence ID" value="PSR44469.1"/>
    <property type="molecule type" value="Genomic_DNA"/>
</dbReference>
<comment type="caution">
    <text evidence="3">The sequence shown here is derived from an EMBL/GenBank/DDBJ whole genome shotgun (WGS) entry which is preliminary data.</text>
</comment>
<evidence type="ECO:0000313" key="4">
    <source>
        <dbReference type="Proteomes" id="UP000240892"/>
    </source>
</evidence>
<sequence>MAQNDFKSFAVGAGANVTSQAEWEALAALVTGFQSGKASSAQINKAIRQASFIAAALAQYTSDKTGGDVLDDGDQAAFITKMAAAFGKDFQPLDATLTALAGLTGAADKLAYFNGPDTAVLTALTAFAREILAQTDTAGVLSKLSLVDSTGTVGRLINTQTITSSGTYTPTTGTKRIKVTLTGGGGGGGNAQATSLSQTAFGAGGGAGATTIAAFNVSDIVNFTVTIGAGGAAQISGGSSTFNGLTAGNGGGGSGNATPANAPGGAGGTASGGQTNIGGGFGSDGQQGSYYSFGNGGASYWGGGGRAGSGGGTKATAYGSGGGGAYDTALSGSTKAGGAGMSGVCVIEEYA</sequence>
<reference evidence="3 4" key="1">
    <citation type="submission" date="2018-03" db="EMBL/GenBank/DDBJ databases">
        <title>First report of an OXA-48+CTX-M-M-producing Kluyvera ascorbata clone recovered from patients admitted in a University Hospital in Madrid, Spain.</title>
        <authorList>
            <person name="Hernandez-Garcia M."/>
            <person name="Leon-Sampedro R."/>
            <person name="Perez-Viso B."/>
            <person name="Morosini M.I."/>
            <person name="Lopez-Fresnena N."/>
            <person name="Coque T.M."/>
            <person name="Bonten M."/>
            <person name="Malhotra-Kumar S."/>
            <person name="Ruiz-Garbajosa P."/>
            <person name="Canton R."/>
        </authorList>
    </citation>
    <scope>NUCLEOTIDE SEQUENCE [LARGE SCALE GENOMIC DNA]</scope>
    <source>
        <strain evidence="3 4">KA2</strain>
    </source>
</reference>
<name>A0A2T2XW01_9ENTR</name>
<feature type="domain" description="Glycine-rich" evidence="2">
    <location>
        <begin position="164"/>
        <end position="348"/>
    </location>
</feature>